<evidence type="ECO:0000313" key="4">
    <source>
        <dbReference type="Proteomes" id="UP001217089"/>
    </source>
</evidence>
<dbReference type="InterPro" id="IPR011042">
    <property type="entry name" value="6-blade_b-propeller_TolB-like"/>
</dbReference>
<dbReference type="Pfam" id="PF01436">
    <property type="entry name" value="NHL"/>
    <property type="match status" value="1"/>
</dbReference>
<accession>A0ABQ9FHL6</accession>
<keyword evidence="4" id="KW-1185">Reference proteome</keyword>
<dbReference type="Gene3D" id="2.120.10.30">
    <property type="entry name" value="TolB, C-terminal domain"/>
    <property type="match status" value="1"/>
</dbReference>
<evidence type="ECO:0000256" key="2">
    <source>
        <dbReference type="PROSITE-ProRule" id="PRU00504"/>
    </source>
</evidence>
<dbReference type="Proteomes" id="UP001217089">
    <property type="component" value="Unassembled WGS sequence"/>
</dbReference>
<dbReference type="PANTHER" id="PTHR24104">
    <property type="entry name" value="E3 UBIQUITIN-PROTEIN LIGASE NHLRC1-RELATED"/>
    <property type="match status" value="1"/>
</dbReference>
<dbReference type="PROSITE" id="PS51125">
    <property type="entry name" value="NHL"/>
    <property type="match status" value="1"/>
</dbReference>
<dbReference type="PANTHER" id="PTHR24104:SF57">
    <property type="entry name" value="BEE-MILK PROTEIN"/>
    <property type="match status" value="1"/>
</dbReference>
<evidence type="ECO:0000256" key="1">
    <source>
        <dbReference type="ARBA" id="ARBA00022737"/>
    </source>
</evidence>
<dbReference type="SUPFAM" id="SSF101898">
    <property type="entry name" value="NHL repeat"/>
    <property type="match status" value="1"/>
</dbReference>
<gene>
    <name evidence="3" type="ORF">KUTeg_004707</name>
</gene>
<keyword evidence="1" id="KW-0677">Repeat</keyword>
<sequence>MQQFDNFTNIKGEQHLENKEISELTSFEVDLKSNRNNQFKSMVASSETKPDSDNSVNICCKDDISGKVVEDNASKMPDTNNSNKNFTVEKVASFTYAMKRSVSLDRDLDQKKKYETYVATEKISKMDHSKKDVKSVKMNRVTKHTKPRIPIIPQESVISEHIRRSNNSYYRGGTHIPPPLPAKLLFKFGLSSKNPASGDYGLSFPIGVASNSKGELIVADTGNNRIRIFDAHGRFVQGIGSKQSRLKRPSAIVINDDDNIFVKDDICIHVFTPDCKFVRRIGNGQLNAPYGM</sequence>
<dbReference type="EMBL" id="JARBDR010000246">
    <property type="protein sequence ID" value="KAJ8316803.1"/>
    <property type="molecule type" value="Genomic_DNA"/>
</dbReference>
<organism evidence="3 4">
    <name type="scientific">Tegillarca granosa</name>
    <name type="common">Malaysian cockle</name>
    <name type="synonym">Anadara granosa</name>
    <dbReference type="NCBI Taxonomy" id="220873"/>
    <lineage>
        <taxon>Eukaryota</taxon>
        <taxon>Metazoa</taxon>
        <taxon>Spiralia</taxon>
        <taxon>Lophotrochozoa</taxon>
        <taxon>Mollusca</taxon>
        <taxon>Bivalvia</taxon>
        <taxon>Autobranchia</taxon>
        <taxon>Pteriomorphia</taxon>
        <taxon>Arcoida</taxon>
        <taxon>Arcoidea</taxon>
        <taxon>Arcidae</taxon>
        <taxon>Tegillarca</taxon>
    </lineage>
</organism>
<dbReference type="InterPro" id="IPR050952">
    <property type="entry name" value="TRIM-NHL_E3_ligases"/>
</dbReference>
<name>A0ABQ9FHL6_TEGGR</name>
<evidence type="ECO:0000313" key="3">
    <source>
        <dbReference type="EMBL" id="KAJ8316803.1"/>
    </source>
</evidence>
<reference evidence="3 4" key="1">
    <citation type="submission" date="2022-12" db="EMBL/GenBank/DDBJ databases">
        <title>Chromosome-level genome of Tegillarca granosa.</title>
        <authorList>
            <person name="Kim J."/>
        </authorList>
    </citation>
    <scope>NUCLEOTIDE SEQUENCE [LARGE SCALE GENOMIC DNA]</scope>
    <source>
        <strain evidence="3">Teg-2019</strain>
        <tissue evidence="3">Adductor muscle</tissue>
    </source>
</reference>
<comment type="caution">
    <text evidence="3">The sequence shown here is derived from an EMBL/GenBank/DDBJ whole genome shotgun (WGS) entry which is preliminary data.</text>
</comment>
<protein>
    <submittedName>
        <fullName evidence="3">Uncharacterized protein</fullName>
    </submittedName>
</protein>
<dbReference type="InterPro" id="IPR001258">
    <property type="entry name" value="NHL_repeat"/>
</dbReference>
<proteinExistence type="predicted"/>
<feature type="repeat" description="NHL" evidence="2">
    <location>
        <begin position="197"/>
        <end position="232"/>
    </location>
</feature>